<dbReference type="HAMAP" id="MF_00182">
    <property type="entry name" value="Formyl_trans"/>
    <property type="match status" value="1"/>
</dbReference>
<feature type="domain" description="Formyl transferase C-terminal" evidence="7">
    <location>
        <begin position="221"/>
        <end position="317"/>
    </location>
</feature>
<dbReference type="GO" id="GO:0004479">
    <property type="term" value="F:methionyl-tRNA formyltransferase activity"/>
    <property type="evidence" value="ECO:0007669"/>
    <property type="project" value="UniProtKB-UniRule"/>
</dbReference>
<dbReference type="GO" id="GO:0005829">
    <property type="term" value="C:cytosol"/>
    <property type="evidence" value="ECO:0007669"/>
    <property type="project" value="TreeGrafter"/>
</dbReference>
<comment type="function">
    <text evidence="5">Attaches a formyl group to the free amino group of methionyl-tRNA(fMet). The formyl group appears to play a dual role in the initiator identity of N-formylmethionyl-tRNA by promoting its recognition by IF2 and preventing the misappropriation of this tRNA by the elongation apparatus.</text>
</comment>
<evidence type="ECO:0000313" key="9">
    <source>
        <dbReference type="Proteomes" id="UP000255423"/>
    </source>
</evidence>
<dbReference type="Pfam" id="PF02911">
    <property type="entry name" value="Formyl_trans_C"/>
    <property type="match status" value="1"/>
</dbReference>
<dbReference type="InterPro" id="IPR011034">
    <property type="entry name" value="Formyl_transferase-like_C_sf"/>
</dbReference>
<dbReference type="InterPro" id="IPR002376">
    <property type="entry name" value="Formyl_transf_N"/>
</dbReference>
<proteinExistence type="inferred from homology"/>
<gene>
    <name evidence="5" type="primary">fmt</name>
    <name evidence="8" type="ORF">SAMN05661053_2710</name>
</gene>
<keyword evidence="3 5" id="KW-0808">Transferase</keyword>
<name>A0A380S9B6_FIBSU</name>
<organism evidence="8 9">
    <name type="scientific">Fibrobacter succinogenes</name>
    <name type="common">Bacteroides succinogenes</name>
    <dbReference type="NCBI Taxonomy" id="833"/>
    <lineage>
        <taxon>Bacteria</taxon>
        <taxon>Pseudomonadati</taxon>
        <taxon>Fibrobacterota</taxon>
        <taxon>Fibrobacteria</taxon>
        <taxon>Fibrobacterales</taxon>
        <taxon>Fibrobacteraceae</taxon>
        <taxon>Fibrobacter</taxon>
    </lineage>
</organism>
<dbReference type="SUPFAM" id="SSF53328">
    <property type="entry name" value="Formyltransferase"/>
    <property type="match status" value="1"/>
</dbReference>
<reference evidence="8 9" key="1">
    <citation type="submission" date="2017-08" db="EMBL/GenBank/DDBJ databases">
        <authorList>
            <person name="de Groot N.N."/>
        </authorList>
    </citation>
    <scope>NUCLEOTIDE SEQUENCE [LARGE SCALE GENOMIC DNA]</scope>
    <source>
        <strain evidence="8 9">HM2</strain>
    </source>
</reference>
<dbReference type="PANTHER" id="PTHR11138">
    <property type="entry name" value="METHIONYL-TRNA FORMYLTRANSFERASE"/>
    <property type="match status" value="1"/>
</dbReference>
<evidence type="ECO:0000259" key="6">
    <source>
        <dbReference type="Pfam" id="PF00551"/>
    </source>
</evidence>
<dbReference type="NCBIfam" id="TIGR00460">
    <property type="entry name" value="fmt"/>
    <property type="match status" value="1"/>
</dbReference>
<dbReference type="InterPro" id="IPR044135">
    <property type="entry name" value="Met-tRNA-FMT_C"/>
</dbReference>
<dbReference type="Proteomes" id="UP000255423">
    <property type="component" value="Unassembled WGS sequence"/>
</dbReference>
<accession>A0A380S9B6</accession>
<dbReference type="InterPro" id="IPR041711">
    <property type="entry name" value="Met-tRNA-FMT_N"/>
</dbReference>
<evidence type="ECO:0000259" key="7">
    <source>
        <dbReference type="Pfam" id="PF02911"/>
    </source>
</evidence>
<dbReference type="PANTHER" id="PTHR11138:SF5">
    <property type="entry name" value="METHIONYL-TRNA FORMYLTRANSFERASE, MITOCHONDRIAL"/>
    <property type="match status" value="1"/>
</dbReference>
<protein>
    <recommendedName>
        <fullName evidence="2 5">Methionyl-tRNA formyltransferase</fullName>
        <ecNumber evidence="2 5">2.1.2.9</ecNumber>
    </recommendedName>
</protein>
<evidence type="ECO:0000256" key="5">
    <source>
        <dbReference type="HAMAP-Rule" id="MF_00182"/>
    </source>
</evidence>
<evidence type="ECO:0000256" key="2">
    <source>
        <dbReference type="ARBA" id="ARBA00012261"/>
    </source>
</evidence>
<sequence length="326" mass="35588">MQKVDYVGVVLAWKAIFCGMKIVFMGTPAFAAQFLEHLVASDNEVLAVVTQPDRPAGRGRVLTPPPVKEAALKHNLPVLQPTDLKSPEFEADLRKYDADLYVVVAYSILPKNILGITKFGAVNVHGSLLPKYRGAAPVQRAIADGLKETGVTVFRLDEKMDHGPILAQRTVVIDHQDTTASLLDKMVAPGCDALDDALNQLKNGCEKDLTQDHAQASGAPKIKKEEGLIDFNLPARTIHDRIRAFNPWPGGYGKLGGRMVYLRQTDTPENGPSLAPGVVEFKDNRLFVGTGDGVLEVIEIQAEGKKPMPVADFMRGIQKREGLQFC</sequence>
<dbReference type="CDD" id="cd08704">
    <property type="entry name" value="Met_tRNA_FMT_C"/>
    <property type="match status" value="1"/>
</dbReference>
<comment type="catalytic activity">
    <reaction evidence="5">
        <text>L-methionyl-tRNA(fMet) + (6R)-10-formyltetrahydrofolate = N-formyl-L-methionyl-tRNA(fMet) + (6S)-5,6,7,8-tetrahydrofolate + H(+)</text>
        <dbReference type="Rhea" id="RHEA:24380"/>
        <dbReference type="Rhea" id="RHEA-COMP:9952"/>
        <dbReference type="Rhea" id="RHEA-COMP:9953"/>
        <dbReference type="ChEBI" id="CHEBI:15378"/>
        <dbReference type="ChEBI" id="CHEBI:57453"/>
        <dbReference type="ChEBI" id="CHEBI:78530"/>
        <dbReference type="ChEBI" id="CHEBI:78844"/>
        <dbReference type="ChEBI" id="CHEBI:195366"/>
        <dbReference type="EC" id="2.1.2.9"/>
    </reaction>
</comment>
<dbReference type="InterPro" id="IPR036477">
    <property type="entry name" value="Formyl_transf_N_sf"/>
</dbReference>
<dbReference type="Gene3D" id="3.40.50.12230">
    <property type="match status" value="1"/>
</dbReference>
<dbReference type="SUPFAM" id="SSF50486">
    <property type="entry name" value="FMT C-terminal domain-like"/>
    <property type="match status" value="1"/>
</dbReference>
<evidence type="ECO:0000256" key="1">
    <source>
        <dbReference type="ARBA" id="ARBA00010699"/>
    </source>
</evidence>
<evidence type="ECO:0000313" key="8">
    <source>
        <dbReference type="EMBL" id="SUQ25908.1"/>
    </source>
</evidence>
<dbReference type="InterPro" id="IPR005793">
    <property type="entry name" value="Formyl_trans_C"/>
</dbReference>
<feature type="binding site" evidence="5">
    <location>
        <begin position="127"/>
        <end position="130"/>
    </location>
    <ligand>
        <name>(6S)-5,6,7,8-tetrahydrofolate</name>
        <dbReference type="ChEBI" id="CHEBI:57453"/>
    </ligand>
</feature>
<dbReference type="EC" id="2.1.2.9" evidence="2 5"/>
<evidence type="ECO:0000256" key="4">
    <source>
        <dbReference type="ARBA" id="ARBA00022917"/>
    </source>
</evidence>
<evidence type="ECO:0000256" key="3">
    <source>
        <dbReference type="ARBA" id="ARBA00022679"/>
    </source>
</evidence>
<dbReference type="CDD" id="cd08646">
    <property type="entry name" value="FMT_core_Met-tRNA-FMT_N"/>
    <property type="match status" value="1"/>
</dbReference>
<dbReference type="InterPro" id="IPR005794">
    <property type="entry name" value="Fmt"/>
</dbReference>
<comment type="similarity">
    <text evidence="1 5">Belongs to the Fmt family.</text>
</comment>
<dbReference type="EMBL" id="UHJL01000005">
    <property type="protein sequence ID" value="SUQ25908.1"/>
    <property type="molecule type" value="Genomic_DNA"/>
</dbReference>
<keyword evidence="4 5" id="KW-0648">Protein biosynthesis</keyword>
<dbReference type="AlphaFoldDB" id="A0A380S9B6"/>
<feature type="domain" description="Formyl transferase N-terminal" evidence="6">
    <location>
        <begin position="20"/>
        <end position="191"/>
    </location>
</feature>
<dbReference type="Pfam" id="PF00551">
    <property type="entry name" value="Formyl_trans_N"/>
    <property type="match status" value="1"/>
</dbReference>